<dbReference type="RefSeq" id="WP_161111030.1">
    <property type="nucleotide sequence ID" value="NZ_WWHY01000001.1"/>
</dbReference>
<dbReference type="Proteomes" id="UP000467124">
    <property type="component" value="Unassembled WGS sequence"/>
</dbReference>
<reference evidence="2 3" key="1">
    <citation type="journal article" date="2019" name="Nat. Commun.">
        <title>The antimicrobial potential of Streptomyces from insect microbiomes.</title>
        <authorList>
            <person name="Chevrette M.G."/>
            <person name="Carlson C.M."/>
            <person name="Ortega H.E."/>
            <person name="Thomas C."/>
            <person name="Ananiev G.E."/>
            <person name="Barns K.J."/>
            <person name="Book A.J."/>
            <person name="Cagnazzo J."/>
            <person name="Carlos C."/>
            <person name="Flanigan W."/>
            <person name="Grubbs K.J."/>
            <person name="Horn H.A."/>
            <person name="Hoffmann F.M."/>
            <person name="Klassen J.L."/>
            <person name="Knack J.J."/>
            <person name="Lewin G.R."/>
            <person name="McDonald B.R."/>
            <person name="Muller L."/>
            <person name="Melo W.G.P."/>
            <person name="Pinto-Tomas A.A."/>
            <person name="Schmitz A."/>
            <person name="Wendt-Pienkowski E."/>
            <person name="Wildman S."/>
            <person name="Zhao M."/>
            <person name="Zhang F."/>
            <person name="Bugni T.S."/>
            <person name="Andes D.R."/>
            <person name="Pupo M.T."/>
            <person name="Currie C.R."/>
        </authorList>
    </citation>
    <scope>NUCLEOTIDE SEQUENCE [LARGE SCALE GENOMIC DNA]</scope>
    <source>
        <strain evidence="2 3">SID5840</strain>
    </source>
</reference>
<evidence type="ECO:0000256" key="1">
    <source>
        <dbReference type="SAM" id="MobiDB-lite"/>
    </source>
</evidence>
<sequence>MSEKTKVTKGYLQNLGSQRIGPMQQAVSEKKSDSAEHYGKESINVPFGNGELMGSAAVLASEVSGVLTKFHAEITRLEERLLVMHSGIQDSDLFFEKLESDAELDASKVNTIMNNGSTTGGSTTGDTTTDPTK</sequence>
<protein>
    <submittedName>
        <fullName evidence="2">Uncharacterized protein</fullName>
    </submittedName>
</protein>
<dbReference type="EMBL" id="WWHY01000001">
    <property type="protein sequence ID" value="MYR33080.1"/>
    <property type="molecule type" value="Genomic_DNA"/>
</dbReference>
<feature type="compositionally biased region" description="Low complexity" evidence="1">
    <location>
        <begin position="124"/>
        <end position="133"/>
    </location>
</feature>
<feature type="region of interest" description="Disordered" evidence="1">
    <location>
        <begin position="111"/>
        <end position="133"/>
    </location>
</feature>
<dbReference type="AlphaFoldDB" id="A0A7K2ISY1"/>
<accession>A0A7K2ISY1</accession>
<organism evidence="2 3">
    <name type="scientific">Nocardiopsis alba</name>
    <dbReference type="NCBI Taxonomy" id="53437"/>
    <lineage>
        <taxon>Bacteria</taxon>
        <taxon>Bacillati</taxon>
        <taxon>Actinomycetota</taxon>
        <taxon>Actinomycetes</taxon>
        <taxon>Streptosporangiales</taxon>
        <taxon>Nocardiopsidaceae</taxon>
        <taxon>Nocardiopsis</taxon>
    </lineage>
</organism>
<comment type="caution">
    <text evidence="2">The sequence shown here is derived from an EMBL/GenBank/DDBJ whole genome shotgun (WGS) entry which is preliminary data.</text>
</comment>
<evidence type="ECO:0000313" key="3">
    <source>
        <dbReference type="Proteomes" id="UP000467124"/>
    </source>
</evidence>
<gene>
    <name evidence="2" type="ORF">GTW20_12615</name>
</gene>
<evidence type="ECO:0000313" key="2">
    <source>
        <dbReference type="EMBL" id="MYR33080.1"/>
    </source>
</evidence>
<proteinExistence type="predicted"/>
<name>A0A7K2ISY1_9ACTN</name>